<dbReference type="Gene3D" id="3.90.70.80">
    <property type="match status" value="1"/>
</dbReference>
<protein>
    <recommendedName>
        <fullName evidence="3">ubiquitinyl hydrolase 1</fullName>
        <ecNumber evidence="3">3.4.19.12</ecNumber>
    </recommendedName>
</protein>
<dbReference type="Pfam" id="PF02338">
    <property type="entry name" value="OTU"/>
    <property type="match status" value="1"/>
</dbReference>
<organism evidence="8 9">
    <name type="scientific">Kalanchoe fedtschenkoi</name>
    <name type="common">Lavender scallops</name>
    <name type="synonym">South American air plant</name>
    <dbReference type="NCBI Taxonomy" id="63787"/>
    <lineage>
        <taxon>Eukaryota</taxon>
        <taxon>Viridiplantae</taxon>
        <taxon>Streptophyta</taxon>
        <taxon>Embryophyta</taxon>
        <taxon>Tracheophyta</taxon>
        <taxon>Spermatophyta</taxon>
        <taxon>Magnoliopsida</taxon>
        <taxon>eudicotyledons</taxon>
        <taxon>Gunneridae</taxon>
        <taxon>Pentapetalae</taxon>
        <taxon>Saxifragales</taxon>
        <taxon>Crassulaceae</taxon>
        <taxon>Kalanchoe</taxon>
    </lineage>
</organism>
<dbReference type="GO" id="GO:0006508">
    <property type="term" value="P:proteolysis"/>
    <property type="evidence" value="ECO:0007669"/>
    <property type="project" value="UniProtKB-KW"/>
</dbReference>
<dbReference type="AlphaFoldDB" id="A0A7N0V0Z2"/>
<dbReference type="PROSITE" id="PS50802">
    <property type="entry name" value="OTU"/>
    <property type="match status" value="1"/>
</dbReference>
<evidence type="ECO:0000313" key="9">
    <source>
        <dbReference type="Proteomes" id="UP000594263"/>
    </source>
</evidence>
<dbReference type="Proteomes" id="UP000594263">
    <property type="component" value="Unplaced"/>
</dbReference>
<evidence type="ECO:0000256" key="1">
    <source>
        <dbReference type="ARBA" id="ARBA00000707"/>
    </source>
</evidence>
<dbReference type="GO" id="GO:0061578">
    <property type="term" value="F:K63-linked deubiquitinase activity"/>
    <property type="evidence" value="ECO:0007669"/>
    <property type="project" value="TreeGrafter"/>
</dbReference>
<evidence type="ECO:0000256" key="4">
    <source>
        <dbReference type="ARBA" id="ARBA00022670"/>
    </source>
</evidence>
<keyword evidence="4" id="KW-0645">Protease</keyword>
<name>A0A7N0V0Z2_KALFE</name>
<dbReference type="InterPro" id="IPR050704">
    <property type="entry name" value="Peptidase_C85-like"/>
</dbReference>
<evidence type="ECO:0000256" key="3">
    <source>
        <dbReference type="ARBA" id="ARBA00012759"/>
    </source>
</evidence>
<dbReference type="Gramene" id="Kaladp0093s0135.1.v1.1">
    <property type="protein sequence ID" value="Kaladp0093s0135.1.v1.1"/>
    <property type="gene ID" value="Kaladp0093s0135.v1.1"/>
</dbReference>
<dbReference type="EC" id="3.4.19.12" evidence="3"/>
<evidence type="ECO:0000256" key="5">
    <source>
        <dbReference type="ARBA" id="ARBA00022786"/>
    </source>
</evidence>
<feature type="domain" description="OTU" evidence="7">
    <location>
        <begin position="143"/>
        <end position="266"/>
    </location>
</feature>
<keyword evidence="9" id="KW-1185">Reference proteome</keyword>
<accession>A0A7N0V0Z2</accession>
<dbReference type="GO" id="GO:0004843">
    <property type="term" value="F:cysteine-type deubiquitinase activity"/>
    <property type="evidence" value="ECO:0007669"/>
    <property type="project" value="UniProtKB-EC"/>
</dbReference>
<dbReference type="PANTHER" id="PTHR12419">
    <property type="entry name" value="OTU DOMAIN CONTAINING PROTEIN"/>
    <property type="match status" value="1"/>
</dbReference>
<reference evidence="8" key="1">
    <citation type="submission" date="2021-01" db="UniProtKB">
        <authorList>
            <consortium name="EnsemblPlants"/>
        </authorList>
    </citation>
    <scope>IDENTIFICATION</scope>
</reference>
<dbReference type="EnsemblPlants" id="Kaladp0093s0135.1.v1.1">
    <property type="protein sequence ID" value="Kaladp0093s0135.1.v1.1"/>
    <property type="gene ID" value="Kaladp0093s0135.v1.1"/>
</dbReference>
<evidence type="ECO:0000259" key="7">
    <source>
        <dbReference type="PROSITE" id="PS50802"/>
    </source>
</evidence>
<sequence>MTWIFVPSGSSTESIFSDSLLTSTEDVVDPQILPISVEEENLQEDHGMAMVDDEQSDYVIIDKEKDGKGVGPHGNVLAKSNIAPTQLAEGAAVKPHFCFAPFDDSRQSKNHISADGTNYCYLSVNDDMVELQYEIDLRRVKNFEIKHVRADGNSLFSAVASQVYGDSEMYDFTRQNCVSFMAHNQEHFSQLVTDDFSSYCTRKRNDEVYGEFAELHALAHAYSRIIHIYSYSTEPVNVVHPPCADNSVPIRLSYHVGNHYNSLVELPSEFPAGGQLQTGSPAKVTGNREHHADDQWINDINLDSSTANLIAAFLASETGAELSIGGSIVMSPGIHFNSIDLALSLGFDITEVAAAYRKYGDDGSSMLHHLFTNDTYEESAIQDMEPRPAAPAIY</sequence>
<comment type="similarity">
    <text evidence="2">Belongs to the peptidase C85 family.</text>
</comment>
<dbReference type="InterPro" id="IPR038765">
    <property type="entry name" value="Papain-like_cys_pep_sf"/>
</dbReference>
<proteinExistence type="inferred from homology"/>
<evidence type="ECO:0000256" key="6">
    <source>
        <dbReference type="ARBA" id="ARBA00022801"/>
    </source>
</evidence>
<dbReference type="SUPFAM" id="SSF54001">
    <property type="entry name" value="Cysteine proteinases"/>
    <property type="match status" value="1"/>
</dbReference>
<dbReference type="PANTHER" id="PTHR12419:SF4">
    <property type="entry name" value="OTU DOMAIN-CONTAINING PROTEIN 5"/>
    <property type="match status" value="1"/>
</dbReference>
<dbReference type="InterPro" id="IPR003323">
    <property type="entry name" value="OTU_dom"/>
</dbReference>
<keyword evidence="5" id="KW-0833">Ubl conjugation pathway</keyword>
<keyword evidence="6" id="KW-0378">Hydrolase</keyword>
<evidence type="ECO:0000256" key="2">
    <source>
        <dbReference type="ARBA" id="ARBA00010407"/>
    </source>
</evidence>
<dbReference type="GO" id="GO:0016579">
    <property type="term" value="P:protein deubiquitination"/>
    <property type="evidence" value="ECO:0007669"/>
    <property type="project" value="TreeGrafter"/>
</dbReference>
<comment type="catalytic activity">
    <reaction evidence="1">
        <text>Thiol-dependent hydrolysis of ester, thioester, amide, peptide and isopeptide bonds formed by the C-terminal Gly of ubiquitin (a 76-residue protein attached to proteins as an intracellular targeting signal).</text>
        <dbReference type="EC" id="3.4.19.12"/>
    </reaction>
</comment>
<evidence type="ECO:0000313" key="8">
    <source>
        <dbReference type="EnsemblPlants" id="Kaladp0093s0135.1.v1.1"/>
    </source>
</evidence>